<dbReference type="Proteomes" id="UP000078200">
    <property type="component" value="Unassembled WGS sequence"/>
</dbReference>
<name>A0A1A9UMA0_GLOAU</name>
<organism evidence="1 2">
    <name type="scientific">Glossina austeni</name>
    <name type="common">Savannah tsetse fly</name>
    <dbReference type="NCBI Taxonomy" id="7395"/>
    <lineage>
        <taxon>Eukaryota</taxon>
        <taxon>Metazoa</taxon>
        <taxon>Ecdysozoa</taxon>
        <taxon>Arthropoda</taxon>
        <taxon>Hexapoda</taxon>
        <taxon>Insecta</taxon>
        <taxon>Pterygota</taxon>
        <taxon>Neoptera</taxon>
        <taxon>Endopterygota</taxon>
        <taxon>Diptera</taxon>
        <taxon>Brachycera</taxon>
        <taxon>Muscomorpha</taxon>
        <taxon>Hippoboscoidea</taxon>
        <taxon>Glossinidae</taxon>
        <taxon>Glossina</taxon>
    </lineage>
</organism>
<protein>
    <submittedName>
        <fullName evidence="1">Uncharacterized protein</fullName>
    </submittedName>
</protein>
<keyword evidence="2" id="KW-1185">Reference proteome</keyword>
<sequence length="110" mass="11836">MLTTIYKWLQTTNRHKHKISNTIAANNATTITTTTTTTTSTTTTNRTPIKTIIVLTGAVNVCPDLKNSTLPPTPFYYGTGIGTNSNINMNIDNGTDTDTGTDTSFGFSTI</sequence>
<dbReference type="AlphaFoldDB" id="A0A1A9UMA0"/>
<dbReference type="VEuPathDB" id="VectorBase:GAUT009143"/>
<reference evidence="1" key="1">
    <citation type="submission" date="2020-05" db="UniProtKB">
        <authorList>
            <consortium name="EnsemblMetazoa"/>
        </authorList>
    </citation>
    <scope>IDENTIFICATION</scope>
    <source>
        <strain evidence="1">TTRI</strain>
    </source>
</reference>
<dbReference type="EnsemblMetazoa" id="GAUT009143-RA">
    <property type="protein sequence ID" value="GAUT009143-PA"/>
    <property type="gene ID" value="GAUT009143"/>
</dbReference>
<evidence type="ECO:0000313" key="1">
    <source>
        <dbReference type="EnsemblMetazoa" id="GAUT009143-PA"/>
    </source>
</evidence>
<proteinExistence type="predicted"/>
<evidence type="ECO:0000313" key="2">
    <source>
        <dbReference type="Proteomes" id="UP000078200"/>
    </source>
</evidence>
<accession>A0A1A9UMA0</accession>